<dbReference type="Proteomes" id="UP000008068">
    <property type="component" value="Unassembled WGS sequence"/>
</dbReference>
<keyword evidence="3" id="KW-1003">Cell membrane</keyword>
<feature type="transmembrane region" description="Helical" evidence="14">
    <location>
        <begin position="1165"/>
        <end position="1183"/>
    </location>
</feature>
<proteinExistence type="inferred from homology"/>
<dbReference type="FunCoup" id="G0P120">
    <property type="interactions" value="45"/>
</dbReference>
<evidence type="ECO:0000256" key="14">
    <source>
        <dbReference type="SAM" id="Phobius"/>
    </source>
</evidence>
<evidence type="ECO:0000256" key="5">
    <source>
        <dbReference type="ARBA" id="ARBA00022679"/>
    </source>
</evidence>
<dbReference type="EC" id="2.4.1.16" evidence="2"/>
<feature type="transmembrane region" description="Helical" evidence="14">
    <location>
        <begin position="98"/>
        <end position="119"/>
    </location>
</feature>
<keyword evidence="10" id="KW-0325">Glycoprotein</keyword>
<accession>G0P120</accession>
<dbReference type="Gene3D" id="3.90.550.10">
    <property type="entry name" value="Spore Coat Polysaccharide Biosynthesis Protein SpsA, Chain A"/>
    <property type="match status" value="1"/>
</dbReference>
<evidence type="ECO:0000259" key="15">
    <source>
        <dbReference type="Pfam" id="PF23000"/>
    </source>
</evidence>
<name>G0P120_CAEBE</name>
<dbReference type="SUPFAM" id="SSF53448">
    <property type="entry name" value="Nucleotide-diphospho-sugar transferases"/>
    <property type="match status" value="1"/>
</dbReference>
<sequence length="1335" mass="152958">MNDGENYWNAFRSHKRSASDGPTLSPWMITALQATKVIFKRRIFQKIRILQLVLFAMCNVVLTLGAVFSKLIVLIMSTNILPRAHLIGKFSRKCSRAIVRRTSTTTAGIYLSLLLIQCFPDTINLIRSALEMYKGRCGRLIRSVVVLEALRAIGLAVLSFHVFPQLDLARCLVLSACFPLVAVLQRSLVAMVSAARTGRSFKSRLGRCFIAIPHVIMFLILMSSCYVWTLFDGKFTATLALPFGVICTSIGFWESWIDTTHAGTTYDELYRLKYAVRKMNNTTNLAVSVMRIVCTVAVMVSAVWMNDHKKLYLSHFFKAFFSFSTRQNYTLLLLLACGIIALHSFMRVISRFLAALDLHPFSFIHPLSIAPLIAYSFVRYTCQSPTCSIARRLAKFGLRWVCDQWFQEVDGVASPDLYICMIWLAVGCYRGWRLVRQRYFDTTEEIISSMPPVCNGLCIEQSLVIFQHSLNRQEKTMLIEDEDVSDENDELRIRNDEVDRVSTVYGCATMWHETETEMRQVLRSILKLDVDHATRMNNKKVGELRYRLEGHIFFDDAWEDVEEDGLEKRQPNEYFNMFFDLLNEMTGEKLNDEGKMETRILVNTPYGGRLVVKLPSGTLLFVHLKDKKMIRHKKRWSQVMYMYYLLGHRIMDCPLSIEDRQQMADNTFILAIDGDSKFEPDALLRLLHLMNAKSDIGCACGRIHPIGNGIMVWYQKFEYAIAHWFQKAAEHVFGCVLCAPGCFSLFRASALMDDNIMHKYTKTASEPRHYVQYDQGEDRWLSTLLLKQGYRIEYAAASDAETYAPEGFEEFFNQRRRWTPSSIANTVDLLMDYKRASENNDAISYAYIAYQFLVIFFSMLGPAIIFTMLVFAQIAAFGLNSNDVMIYNALPIGIFILLCFTTESNVQLIYAKYMSIAYAFVMLAVLVATSSQIVLETVVAPTSLFIVTMVAIFFFAACLHPKEFTNIIHGIVFFLMIPSTYVFLTLYSLINLNVITWGTREAVAKATGQKTKKAPMEQFIDWVLGLLKRGFRLISCREKKEHEEKRVRMEKKMQRMELALRNIENGVDVKKILDEDEPKEQRTEETQTADLPIEQDPAEKKEIQKANRYVWMTSHNLSVCERGKLKSAEKTFWNELIETYLKPIKTTPAEMKEVADGLAALRNQIAFTILLVNSLLALAIILIQKHKNVLSIKYRPYKGFLWTKMNEMTGQFEETDEPLKIDPLGMGIVLFLLIILFVQTIGMLLHRLNTMIGAFQEVKNLYEYGVSTVPNTKNDDERLMTNARLMINSTGVTTGHAADGYTRHRADESDTGNVLYKLQKARLAKRMQRSALSNN</sequence>
<dbReference type="CDD" id="cd04190">
    <property type="entry name" value="Chitin_synth_C"/>
    <property type="match status" value="1"/>
</dbReference>
<feature type="transmembrane region" description="Helical" evidence="14">
    <location>
        <begin position="967"/>
        <end position="990"/>
    </location>
</feature>
<protein>
    <recommendedName>
        <fullName evidence="2">chitin synthase</fullName>
        <ecNumber evidence="2">2.4.1.16</ecNumber>
    </recommendedName>
</protein>
<reference evidence="17" key="1">
    <citation type="submission" date="2011-07" db="EMBL/GenBank/DDBJ databases">
        <authorList>
            <consortium name="Caenorhabditis brenneri Sequencing and Analysis Consortium"/>
            <person name="Wilson R.K."/>
        </authorList>
    </citation>
    <scope>NUCLEOTIDE SEQUENCE [LARGE SCALE GENOMIC DNA]</scope>
    <source>
        <strain evidence="17">PB2801</strain>
    </source>
</reference>
<dbReference type="PANTHER" id="PTHR22914">
    <property type="entry name" value="CHITIN SYNTHASE"/>
    <property type="match status" value="1"/>
</dbReference>
<keyword evidence="6 14" id="KW-0812">Transmembrane</keyword>
<dbReference type="GO" id="GO:0006031">
    <property type="term" value="P:chitin biosynthetic process"/>
    <property type="evidence" value="ECO:0007669"/>
    <property type="project" value="TreeGrafter"/>
</dbReference>
<keyword evidence="9 14" id="KW-0472">Membrane</keyword>
<dbReference type="InParanoid" id="G0P120"/>
<comment type="similarity">
    <text evidence="11">Belongs to the chitin synthase family. Class IV subfamily.</text>
</comment>
<evidence type="ECO:0000256" key="6">
    <source>
        <dbReference type="ARBA" id="ARBA00022692"/>
    </source>
</evidence>
<evidence type="ECO:0000256" key="11">
    <source>
        <dbReference type="ARBA" id="ARBA00046329"/>
    </source>
</evidence>
<feature type="transmembrane region" description="Helical" evidence="14">
    <location>
        <begin position="909"/>
        <end position="927"/>
    </location>
</feature>
<dbReference type="GO" id="GO:0004100">
    <property type="term" value="F:chitin synthase activity"/>
    <property type="evidence" value="ECO:0007669"/>
    <property type="project" value="UniProtKB-EC"/>
</dbReference>
<evidence type="ECO:0000256" key="9">
    <source>
        <dbReference type="ARBA" id="ARBA00023136"/>
    </source>
</evidence>
<feature type="domain" description="Chitin synthase chs-1/2 N-terminal putative transporter" evidence="15">
    <location>
        <begin position="45"/>
        <end position="431"/>
    </location>
</feature>
<evidence type="ECO:0000313" key="16">
    <source>
        <dbReference type="EMBL" id="EGT42185.1"/>
    </source>
</evidence>
<dbReference type="Pfam" id="PF03142">
    <property type="entry name" value="Chitin_synth_2"/>
    <property type="match status" value="1"/>
</dbReference>
<evidence type="ECO:0000256" key="2">
    <source>
        <dbReference type="ARBA" id="ARBA00012543"/>
    </source>
</evidence>
<keyword evidence="17" id="KW-1185">Reference proteome</keyword>
<dbReference type="OrthoDB" id="370884at2759"/>
<dbReference type="GO" id="GO:0005886">
    <property type="term" value="C:plasma membrane"/>
    <property type="evidence" value="ECO:0007669"/>
    <property type="project" value="UniProtKB-SubCell"/>
</dbReference>
<feature type="coiled-coil region" evidence="13">
    <location>
        <begin position="1039"/>
        <end position="1066"/>
    </location>
</feature>
<feature type="transmembrane region" description="Helical" evidence="14">
    <location>
        <begin position="235"/>
        <end position="253"/>
    </location>
</feature>
<keyword evidence="8 13" id="KW-0175">Coiled coil</keyword>
<dbReference type="PANTHER" id="PTHR22914:SF12">
    <property type="entry name" value="CHITIN SYNTHASE CHS-1"/>
    <property type="match status" value="1"/>
</dbReference>
<keyword evidence="7 14" id="KW-1133">Transmembrane helix</keyword>
<feature type="transmembrane region" description="Helical" evidence="14">
    <location>
        <begin position="207"/>
        <end position="229"/>
    </location>
</feature>
<dbReference type="STRING" id="135651.G0P120"/>
<comment type="subcellular location">
    <subcellularLocation>
        <location evidence="1">Cell membrane</location>
        <topology evidence="1">Multi-pass membrane protein</topology>
    </subcellularLocation>
</comment>
<evidence type="ECO:0000256" key="13">
    <source>
        <dbReference type="SAM" id="Coils"/>
    </source>
</evidence>
<gene>
    <name evidence="16" type="ORF">CAEBREN_28137</name>
</gene>
<dbReference type="EMBL" id="GL380007">
    <property type="protein sequence ID" value="EGT42185.1"/>
    <property type="molecule type" value="Genomic_DNA"/>
</dbReference>
<feature type="transmembrane region" description="Helical" evidence="14">
    <location>
        <begin position="140"/>
        <end position="160"/>
    </location>
</feature>
<dbReference type="InterPro" id="IPR004835">
    <property type="entry name" value="Chitin_synth"/>
</dbReference>
<keyword evidence="5" id="KW-0808">Transferase</keyword>
<feature type="transmembrane region" description="Helical" evidence="14">
    <location>
        <begin position="285"/>
        <end position="305"/>
    </location>
</feature>
<evidence type="ECO:0000313" key="17">
    <source>
        <dbReference type="Proteomes" id="UP000008068"/>
    </source>
</evidence>
<evidence type="ECO:0000256" key="3">
    <source>
        <dbReference type="ARBA" id="ARBA00022475"/>
    </source>
</evidence>
<feature type="transmembrane region" description="Helical" evidence="14">
    <location>
        <begin position="934"/>
        <end position="955"/>
    </location>
</feature>
<feature type="transmembrane region" description="Helical" evidence="14">
    <location>
        <begin position="1224"/>
        <end position="1245"/>
    </location>
</feature>
<evidence type="ECO:0000256" key="4">
    <source>
        <dbReference type="ARBA" id="ARBA00022676"/>
    </source>
</evidence>
<feature type="transmembrane region" description="Helical" evidence="14">
    <location>
        <begin position="49"/>
        <end position="78"/>
    </location>
</feature>
<dbReference type="InterPro" id="IPR055120">
    <property type="entry name" value="Chs-1/2_IV_N"/>
</dbReference>
<evidence type="ECO:0000256" key="1">
    <source>
        <dbReference type="ARBA" id="ARBA00004651"/>
    </source>
</evidence>
<keyword evidence="4" id="KW-0328">Glycosyltransferase</keyword>
<feature type="transmembrane region" description="Helical" evidence="14">
    <location>
        <begin position="847"/>
        <end position="872"/>
    </location>
</feature>
<dbReference type="Pfam" id="PF23000">
    <property type="entry name" value="ChitinSynthase_IV_N"/>
    <property type="match status" value="1"/>
</dbReference>
<evidence type="ECO:0000256" key="7">
    <source>
        <dbReference type="ARBA" id="ARBA00022989"/>
    </source>
</evidence>
<feature type="transmembrane region" description="Helical" evidence="14">
    <location>
        <begin position="884"/>
        <end position="903"/>
    </location>
</feature>
<dbReference type="InterPro" id="IPR029044">
    <property type="entry name" value="Nucleotide-diphossugar_trans"/>
</dbReference>
<dbReference type="eggNOG" id="KOG2571">
    <property type="taxonomic scope" value="Eukaryota"/>
</dbReference>
<evidence type="ECO:0000256" key="8">
    <source>
        <dbReference type="ARBA" id="ARBA00023054"/>
    </source>
</evidence>
<organism evidence="17">
    <name type="scientific">Caenorhabditis brenneri</name>
    <name type="common">Nematode worm</name>
    <dbReference type="NCBI Taxonomy" id="135651"/>
    <lineage>
        <taxon>Eukaryota</taxon>
        <taxon>Metazoa</taxon>
        <taxon>Ecdysozoa</taxon>
        <taxon>Nematoda</taxon>
        <taxon>Chromadorea</taxon>
        <taxon>Rhabditida</taxon>
        <taxon>Rhabditina</taxon>
        <taxon>Rhabditomorpha</taxon>
        <taxon>Rhabditoidea</taxon>
        <taxon>Rhabditidae</taxon>
        <taxon>Peloderinae</taxon>
        <taxon>Caenorhabditis</taxon>
    </lineage>
</organism>
<evidence type="ECO:0000256" key="10">
    <source>
        <dbReference type="ARBA" id="ARBA00023180"/>
    </source>
</evidence>
<dbReference type="FunFam" id="3.90.550.10:FF:000139">
    <property type="entry name" value="Chitin synthase 8"/>
    <property type="match status" value="1"/>
</dbReference>
<evidence type="ECO:0000256" key="12">
    <source>
        <dbReference type="ARBA" id="ARBA00048014"/>
    </source>
</evidence>
<dbReference type="HOGENOM" id="CLU_004002_0_0_1"/>
<feature type="transmembrane region" description="Helical" evidence="14">
    <location>
        <begin position="172"/>
        <end position="195"/>
    </location>
</feature>
<comment type="catalytic activity">
    <reaction evidence="12">
        <text>[(1-&gt;4)-N-acetyl-beta-D-glucosaminyl](n) + UDP-N-acetyl-alpha-D-glucosamine = [(1-&gt;4)-N-acetyl-beta-D-glucosaminyl](n+1) + UDP + H(+)</text>
        <dbReference type="Rhea" id="RHEA:16637"/>
        <dbReference type="Rhea" id="RHEA-COMP:9593"/>
        <dbReference type="Rhea" id="RHEA-COMP:9595"/>
        <dbReference type="ChEBI" id="CHEBI:15378"/>
        <dbReference type="ChEBI" id="CHEBI:17029"/>
        <dbReference type="ChEBI" id="CHEBI:57705"/>
        <dbReference type="ChEBI" id="CHEBI:58223"/>
        <dbReference type="EC" id="2.4.1.16"/>
    </reaction>
</comment>
<feature type="transmembrane region" description="Helical" evidence="14">
    <location>
        <begin position="329"/>
        <end position="349"/>
    </location>
</feature>